<comment type="caution">
    <text evidence="1">The sequence shown here is derived from an EMBL/GenBank/DDBJ whole genome shotgun (WGS) entry which is preliminary data.</text>
</comment>
<organism evidence="1 2">
    <name type="scientific">Coemansia aciculifera</name>
    <dbReference type="NCBI Taxonomy" id="417176"/>
    <lineage>
        <taxon>Eukaryota</taxon>
        <taxon>Fungi</taxon>
        <taxon>Fungi incertae sedis</taxon>
        <taxon>Zoopagomycota</taxon>
        <taxon>Kickxellomycotina</taxon>
        <taxon>Kickxellomycetes</taxon>
        <taxon>Kickxellales</taxon>
        <taxon>Kickxellaceae</taxon>
        <taxon>Coemansia</taxon>
    </lineage>
</organism>
<reference evidence="1" key="1">
    <citation type="submission" date="2022-07" db="EMBL/GenBank/DDBJ databases">
        <title>Phylogenomic reconstructions and comparative analyses of Kickxellomycotina fungi.</title>
        <authorList>
            <person name="Reynolds N.K."/>
            <person name="Stajich J.E."/>
            <person name="Barry K."/>
            <person name="Grigoriev I.V."/>
            <person name="Crous P."/>
            <person name="Smith M.E."/>
        </authorList>
    </citation>
    <scope>NUCLEOTIDE SEQUENCE</scope>
    <source>
        <strain evidence="1">CBS 190363</strain>
    </source>
</reference>
<name>A0ACC1M6Z7_9FUNG</name>
<evidence type="ECO:0000313" key="1">
    <source>
        <dbReference type="EMBL" id="KAJ2897965.1"/>
    </source>
</evidence>
<gene>
    <name evidence="1" type="ORF">IWW38_001552</name>
</gene>
<sequence>MSSPSTADFVSAQGTRLVHHNQRHFISGANYWQAMNLGMSTGPSSSRQRVLADLATLSSHGINTVRILAASEGSQSSTPPPDRMSPVLMTSPGTYDAEVFAGLDWFLAQLPAFNMTAVVSLSNFWTWSGGVAQYVSWATNTAIPYPVQWDHAKQVFAGGDYQTFLDYAGRFYADPALYNTTQTWFLDHVRAVVLRRNTVTGIEYRHDPSILAWELMNEPQIIASPSGHSQLAEWIDATAAFIHSLDPLHLITTGAESKNGRQWFDTMHQSKHVTLASCHFWPLNWGLYNSTDPSNDSVDFAIRKMQLFVRNIDEWSRQLQKPCVLFEYGLMRDNWGPDAGLRAYSPSAPVTHRNRFYAAVADAIVDSYHAKGEEGTFAGAAFWAYAGTARPPSVPTEQISWTGDPPHEPPGWNSVYDNDTSTLSILTNFAQRLSPHTS</sequence>
<dbReference type="EMBL" id="JANBVB010000085">
    <property type="protein sequence ID" value="KAJ2897965.1"/>
    <property type="molecule type" value="Genomic_DNA"/>
</dbReference>
<proteinExistence type="predicted"/>
<evidence type="ECO:0000313" key="2">
    <source>
        <dbReference type="Proteomes" id="UP001139981"/>
    </source>
</evidence>
<protein>
    <submittedName>
        <fullName evidence="1">Uncharacterized protein</fullName>
    </submittedName>
</protein>
<keyword evidence="2" id="KW-1185">Reference proteome</keyword>
<dbReference type="Proteomes" id="UP001139981">
    <property type="component" value="Unassembled WGS sequence"/>
</dbReference>
<accession>A0ACC1M6Z7</accession>